<dbReference type="SUPFAM" id="SSF102114">
    <property type="entry name" value="Radical SAM enzymes"/>
    <property type="match status" value="1"/>
</dbReference>
<evidence type="ECO:0000313" key="6">
    <source>
        <dbReference type="EMBL" id="KPQ41969.1"/>
    </source>
</evidence>
<dbReference type="SFLD" id="SFLDS00029">
    <property type="entry name" value="Radical_SAM"/>
    <property type="match status" value="1"/>
</dbReference>
<protein>
    <submittedName>
        <fullName evidence="6">Molybdenum cofactor biosynthesis protein A</fullName>
    </submittedName>
</protein>
<dbReference type="InterPro" id="IPR050377">
    <property type="entry name" value="Radical_SAM_PqqE_MftC-like"/>
</dbReference>
<reference evidence="6 7" key="1">
    <citation type="submission" date="2015-09" db="EMBL/GenBank/DDBJ databases">
        <title>A metagenomics-based metabolic model of nitrate-dependent anaerobic oxidation of methane by Methanoperedens-like archaea.</title>
        <authorList>
            <person name="Arshad A."/>
            <person name="Speth D.R."/>
            <person name="De Graaf R.M."/>
            <person name="Op Den Camp H.J."/>
            <person name="Jetten M.S."/>
            <person name="Welte C.U."/>
        </authorList>
    </citation>
    <scope>NUCLEOTIDE SEQUENCE [LARGE SCALE GENOMIC DNA]</scope>
</reference>
<evidence type="ECO:0000256" key="1">
    <source>
        <dbReference type="ARBA" id="ARBA00022691"/>
    </source>
</evidence>
<keyword evidence="3" id="KW-0408">Iron</keyword>
<accession>A0A0P8C5L6</accession>
<comment type="caution">
    <text evidence="6">The sequence shown here is derived from an EMBL/GenBank/DDBJ whole genome shotgun (WGS) entry which is preliminary data.</text>
</comment>
<dbReference type="CDD" id="cd01335">
    <property type="entry name" value="Radical_SAM"/>
    <property type="match status" value="1"/>
</dbReference>
<dbReference type="CDD" id="cd21109">
    <property type="entry name" value="SPASM"/>
    <property type="match status" value="1"/>
</dbReference>
<dbReference type="InterPro" id="IPR023885">
    <property type="entry name" value="4Fe4S-binding_SPASM_dom"/>
</dbReference>
<evidence type="ECO:0000256" key="2">
    <source>
        <dbReference type="ARBA" id="ARBA00022723"/>
    </source>
</evidence>
<sequence>MDKYNIDSHKLVYHVNRVNDWLEGENIYPIYAEISPTGACNHRCVFCGLDFMEYKPRFLDKEILEERLFEMGSLGLKSIMYAGEGEPLLHKEIGDIILCTKKAGIDVAVTTNGVLLNKKLVDKTLGSIEWIKISINAGTKETYSKIHGTNPNDFDRVVDNLRYAVGVRAENGHKTAIGMQLLLLPDNWQEVELLAEKAKDIGLDYLVVKPYSQHLLGKSTAYKNVKYSDYSHLACALEKFNDKKFNVIFRMDTMNKWDEGKHEYEQCLALPFWSYIDAGGNVWGCSCFLGNENFYYGNINDNTFEAIWTGEKRKTSLQWVNSELDTSQCRVNCRMDKINKYLWELKHPVEHVNFI</sequence>
<dbReference type="GO" id="GO:0046872">
    <property type="term" value="F:metal ion binding"/>
    <property type="evidence" value="ECO:0007669"/>
    <property type="project" value="UniProtKB-KW"/>
</dbReference>
<dbReference type="SMART" id="SM00729">
    <property type="entry name" value="Elp3"/>
    <property type="match status" value="1"/>
</dbReference>
<dbReference type="PANTHER" id="PTHR11228:SF7">
    <property type="entry name" value="PQQA PEPTIDE CYCLASE"/>
    <property type="match status" value="1"/>
</dbReference>
<dbReference type="AlphaFoldDB" id="A0A0P8C5L6"/>
<keyword evidence="1" id="KW-0949">S-adenosyl-L-methionine</keyword>
<dbReference type="InterPro" id="IPR006638">
    <property type="entry name" value="Elp3/MiaA/NifB-like_rSAM"/>
</dbReference>
<keyword evidence="4" id="KW-0411">Iron-sulfur</keyword>
<dbReference type="InterPro" id="IPR007197">
    <property type="entry name" value="rSAM"/>
</dbReference>
<dbReference type="EMBL" id="LKCM01000281">
    <property type="protein sequence ID" value="KPQ41969.1"/>
    <property type="molecule type" value="Genomic_DNA"/>
</dbReference>
<feature type="domain" description="Radical SAM core" evidence="5">
    <location>
        <begin position="24"/>
        <end position="250"/>
    </location>
</feature>
<gene>
    <name evidence="6" type="primary">moaA_6</name>
    <name evidence="6" type="ORF">MPEBLZ_03495</name>
</gene>
<dbReference type="Pfam" id="PF04055">
    <property type="entry name" value="Radical_SAM"/>
    <property type="match status" value="1"/>
</dbReference>
<dbReference type="Gene3D" id="3.20.20.70">
    <property type="entry name" value="Aldolase class I"/>
    <property type="match status" value="1"/>
</dbReference>
<dbReference type="PROSITE" id="PS51918">
    <property type="entry name" value="RADICAL_SAM"/>
    <property type="match status" value="1"/>
</dbReference>
<dbReference type="GO" id="GO:0003824">
    <property type="term" value="F:catalytic activity"/>
    <property type="evidence" value="ECO:0007669"/>
    <property type="project" value="InterPro"/>
</dbReference>
<dbReference type="PANTHER" id="PTHR11228">
    <property type="entry name" value="RADICAL SAM DOMAIN PROTEIN"/>
    <property type="match status" value="1"/>
</dbReference>
<dbReference type="InterPro" id="IPR058240">
    <property type="entry name" value="rSAM_sf"/>
</dbReference>
<dbReference type="Proteomes" id="UP000050360">
    <property type="component" value="Unassembled WGS sequence"/>
</dbReference>
<keyword evidence="2" id="KW-0479">Metal-binding</keyword>
<dbReference type="GO" id="GO:0051536">
    <property type="term" value="F:iron-sulfur cluster binding"/>
    <property type="evidence" value="ECO:0007669"/>
    <property type="project" value="UniProtKB-KW"/>
</dbReference>
<dbReference type="Pfam" id="PF13186">
    <property type="entry name" value="SPASM"/>
    <property type="match status" value="1"/>
</dbReference>
<dbReference type="SFLD" id="SFLDG01067">
    <property type="entry name" value="SPASM/twitch_domain_containing"/>
    <property type="match status" value="1"/>
</dbReference>
<evidence type="ECO:0000259" key="5">
    <source>
        <dbReference type="PROSITE" id="PS51918"/>
    </source>
</evidence>
<evidence type="ECO:0000313" key="7">
    <source>
        <dbReference type="Proteomes" id="UP000050360"/>
    </source>
</evidence>
<dbReference type="InterPro" id="IPR013785">
    <property type="entry name" value="Aldolase_TIM"/>
</dbReference>
<evidence type="ECO:0000256" key="4">
    <source>
        <dbReference type="ARBA" id="ARBA00023014"/>
    </source>
</evidence>
<name>A0A0P8C5L6_9EURY</name>
<organism evidence="6 7">
    <name type="scientific">Candidatus Methanoperedens nitratireducens</name>
    <dbReference type="NCBI Taxonomy" id="1392998"/>
    <lineage>
        <taxon>Archaea</taxon>
        <taxon>Methanobacteriati</taxon>
        <taxon>Methanobacteriota</taxon>
        <taxon>Stenosarchaea group</taxon>
        <taxon>Methanomicrobia</taxon>
        <taxon>Methanosarcinales</taxon>
        <taxon>ANME-2 cluster</taxon>
        <taxon>Candidatus Methanoperedentaceae</taxon>
        <taxon>Candidatus Methanoperedens</taxon>
    </lineage>
</organism>
<evidence type="ECO:0000256" key="3">
    <source>
        <dbReference type="ARBA" id="ARBA00023004"/>
    </source>
</evidence>
<proteinExistence type="predicted"/>